<dbReference type="Pfam" id="PF10009">
    <property type="entry name" value="DUF2252"/>
    <property type="match status" value="1"/>
</dbReference>
<dbReference type="PANTHER" id="PTHR39441">
    <property type="entry name" value="DUF2252 DOMAIN-CONTAINING PROTEIN"/>
    <property type="match status" value="1"/>
</dbReference>
<name>A0ABS7FSS5_9ACTN</name>
<gene>
    <name evidence="1" type="ORF">K1Y72_13735</name>
</gene>
<organism evidence="1 2">
    <name type="scientific">Actinomadura parmotrematis</name>
    <dbReference type="NCBI Taxonomy" id="2864039"/>
    <lineage>
        <taxon>Bacteria</taxon>
        <taxon>Bacillati</taxon>
        <taxon>Actinomycetota</taxon>
        <taxon>Actinomycetes</taxon>
        <taxon>Streptosporangiales</taxon>
        <taxon>Thermomonosporaceae</taxon>
        <taxon>Actinomadura</taxon>
    </lineage>
</organism>
<protein>
    <submittedName>
        <fullName evidence="1">DUF2252 domain-containing protein</fullName>
    </submittedName>
</protein>
<accession>A0ABS7FSS5</accession>
<comment type="caution">
    <text evidence="1">The sequence shown here is derived from an EMBL/GenBank/DDBJ whole genome shotgun (WGS) entry which is preliminary data.</text>
</comment>
<reference evidence="1 2" key="1">
    <citation type="submission" date="2021-07" db="EMBL/GenBank/DDBJ databases">
        <title>Actinomadura sp. PM05-2 isolated from lichen.</title>
        <authorList>
            <person name="Somphong A."/>
            <person name="Phongsopitanun W."/>
            <person name="Tanasupawat S."/>
            <person name="Peongsungnone V."/>
        </authorList>
    </citation>
    <scope>NUCLEOTIDE SEQUENCE [LARGE SCALE GENOMIC DNA]</scope>
    <source>
        <strain evidence="1 2">PM05-2</strain>
    </source>
</reference>
<evidence type="ECO:0000313" key="2">
    <source>
        <dbReference type="Proteomes" id="UP000774570"/>
    </source>
</evidence>
<dbReference type="RefSeq" id="WP_220166649.1">
    <property type="nucleotide sequence ID" value="NZ_JAIBOA010000007.1"/>
</dbReference>
<sequence length="443" mass="49547">MAGITETLRARDPEERKSQIVGVLVETFAGLMERSPAEFRRRFRKMASDPFAFYRGSACLFYADVVDDEDRWADERTGRVWIQGDLHAQNFGTYLNADGVFVFDVNDFDEAYVGHFTWDVKRLVASLALLAWGKAVSDADIRRLIETYVRAYVDQVRHYATHADDYSFALTLDNTDGYVRDVLVRALSSARVQLLDGMTLVEESERRFKHGAGVRRLDEAERAKVEKAYQAYLATIPSEKRFGSLTYDIKDIVGSSGFGIGSAGLSAYNILVEGRTQALENDVILSMKQGNVAAPSRVVDDERIRAYFQHEGHRTAVSRRALQANTDPWLGYTEIDGVGYVVQELSPYEADLDWGGLIEPADMLSVLDDLGRATAKIHCVSDFDSDHTLVGFQVEDAINGVIGDREDAFVADMVAFGTEYAVIVRDDHRLFVDAFRNGEIPGL</sequence>
<dbReference type="InterPro" id="IPR011009">
    <property type="entry name" value="Kinase-like_dom_sf"/>
</dbReference>
<dbReference type="Proteomes" id="UP000774570">
    <property type="component" value="Unassembled WGS sequence"/>
</dbReference>
<dbReference type="PANTHER" id="PTHR39441:SF1">
    <property type="entry name" value="DUF2252 DOMAIN-CONTAINING PROTEIN"/>
    <property type="match status" value="1"/>
</dbReference>
<keyword evidence="2" id="KW-1185">Reference proteome</keyword>
<evidence type="ECO:0000313" key="1">
    <source>
        <dbReference type="EMBL" id="MBW8483442.1"/>
    </source>
</evidence>
<dbReference type="InterPro" id="IPR018721">
    <property type="entry name" value="DUF2252"/>
</dbReference>
<proteinExistence type="predicted"/>
<dbReference type="EMBL" id="JAIBOA010000007">
    <property type="protein sequence ID" value="MBW8483442.1"/>
    <property type="molecule type" value="Genomic_DNA"/>
</dbReference>
<dbReference type="SUPFAM" id="SSF56112">
    <property type="entry name" value="Protein kinase-like (PK-like)"/>
    <property type="match status" value="1"/>
</dbReference>